<reference evidence="2 3" key="2">
    <citation type="submission" date="2017-01" db="EMBL/GenBank/DDBJ databases">
        <authorList>
            <person name="Mah S.A."/>
            <person name="Swanson W.J."/>
            <person name="Moy G.W."/>
            <person name="Vacquier V.D."/>
        </authorList>
    </citation>
    <scope>NUCLEOTIDE SEQUENCE [LARGE SCALE GENOMIC DNA]</scope>
    <source>
        <strain evidence="2 3">CGMCC 1.8909</strain>
    </source>
</reference>
<accession>A0A1N7E134</accession>
<evidence type="ECO:0000313" key="3">
    <source>
        <dbReference type="Proteomes" id="UP000185687"/>
    </source>
</evidence>
<evidence type="ECO:0008006" key="5">
    <source>
        <dbReference type="Google" id="ProtNLM"/>
    </source>
</evidence>
<organism evidence="2 3">
    <name type="scientific">Natronorubrum daqingense</name>
    <dbReference type="NCBI Taxonomy" id="588898"/>
    <lineage>
        <taxon>Archaea</taxon>
        <taxon>Methanobacteriati</taxon>
        <taxon>Methanobacteriota</taxon>
        <taxon>Stenosarchaea group</taxon>
        <taxon>Halobacteria</taxon>
        <taxon>Halobacteriales</taxon>
        <taxon>Natrialbaceae</taxon>
        <taxon>Natronorubrum</taxon>
    </lineage>
</organism>
<dbReference type="EMBL" id="CP019327">
    <property type="protein sequence ID" value="APX96292.1"/>
    <property type="molecule type" value="Genomic_DNA"/>
</dbReference>
<dbReference type="RefSeq" id="WP_076582117.1">
    <property type="nucleotide sequence ID" value="NZ_CP019327.1"/>
</dbReference>
<evidence type="ECO:0000313" key="2">
    <source>
        <dbReference type="EMBL" id="SIR81756.1"/>
    </source>
</evidence>
<dbReference type="Proteomes" id="UP000185687">
    <property type="component" value="Unassembled WGS sequence"/>
</dbReference>
<gene>
    <name evidence="1" type="ORF">BB347_06480</name>
    <name evidence="2" type="ORF">SAMN05421809_2382</name>
</gene>
<dbReference type="AlphaFoldDB" id="A0A1N7E134"/>
<evidence type="ECO:0000313" key="4">
    <source>
        <dbReference type="Proteomes" id="UP000187321"/>
    </source>
</evidence>
<name>A0A1N7E134_9EURY</name>
<sequence length="59" mass="6448">MSVSGLCQICESKPAQHQCANCGTLACTDHYERDAQLCVQCATQANPSRQSDDVDVNRF</sequence>
<dbReference type="Proteomes" id="UP000187321">
    <property type="component" value="Chromosome"/>
</dbReference>
<protein>
    <recommendedName>
        <fullName evidence="5">HIT zinc finger</fullName>
    </recommendedName>
</protein>
<dbReference type="OrthoDB" id="70008at2157"/>
<keyword evidence="3" id="KW-1185">Reference proteome</keyword>
<dbReference type="STRING" id="588898.BB347_06480"/>
<proteinExistence type="predicted"/>
<dbReference type="GeneID" id="30955573"/>
<reference evidence="1 4" key="1">
    <citation type="submission" date="2017-01" db="EMBL/GenBank/DDBJ databases">
        <title>Complete genome sequence of Haloterrigena daqingensis type strain (JX313T).</title>
        <authorList>
            <person name="Shuang W."/>
        </authorList>
    </citation>
    <scope>NUCLEOTIDE SEQUENCE [LARGE SCALE GENOMIC DNA]</scope>
    <source>
        <strain evidence="1 4">JX313</strain>
    </source>
</reference>
<dbReference type="EMBL" id="FTNP01000003">
    <property type="protein sequence ID" value="SIR81756.1"/>
    <property type="molecule type" value="Genomic_DNA"/>
</dbReference>
<dbReference type="KEGG" id="hda:BB347_06480"/>
<evidence type="ECO:0000313" key="1">
    <source>
        <dbReference type="EMBL" id="APX96292.1"/>
    </source>
</evidence>